<dbReference type="AlphaFoldDB" id="A0AAW2JYU9"/>
<dbReference type="SUPFAM" id="SSF56672">
    <property type="entry name" value="DNA/RNA polymerases"/>
    <property type="match status" value="1"/>
</dbReference>
<name>A0AAW2JYU9_SESRA</name>
<feature type="domain" description="Reverse transcriptase Ty1/copia-type" evidence="1">
    <location>
        <begin position="11"/>
        <end position="74"/>
    </location>
</feature>
<feature type="domain" description="Reverse transcriptase Ty1/copia-type" evidence="1">
    <location>
        <begin position="79"/>
        <end position="212"/>
    </location>
</feature>
<comment type="caution">
    <text evidence="2">The sequence shown here is derived from an EMBL/GenBank/DDBJ whole genome shotgun (WGS) entry which is preliminary data.</text>
</comment>
<dbReference type="Pfam" id="PF07727">
    <property type="entry name" value="RVT_2"/>
    <property type="match status" value="2"/>
</dbReference>
<organism evidence="2">
    <name type="scientific">Sesamum radiatum</name>
    <name type="common">Black benniseed</name>
    <dbReference type="NCBI Taxonomy" id="300843"/>
    <lineage>
        <taxon>Eukaryota</taxon>
        <taxon>Viridiplantae</taxon>
        <taxon>Streptophyta</taxon>
        <taxon>Embryophyta</taxon>
        <taxon>Tracheophyta</taxon>
        <taxon>Spermatophyta</taxon>
        <taxon>Magnoliopsida</taxon>
        <taxon>eudicotyledons</taxon>
        <taxon>Gunneridae</taxon>
        <taxon>Pentapetalae</taxon>
        <taxon>asterids</taxon>
        <taxon>lamiids</taxon>
        <taxon>Lamiales</taxon>
        <taxon>Pedaliaceae</taxon>
        <taxon>Sesamum</taxon>
    </lineage>
</organism>
<evidence type="ECO:0000313" key="2">
    <source>
        <dbReference type="EMBL" id="KAL0298885.1"/>
    </source>
</evidence>
<reference evidence="2" key="2">
    <citation type="journal article" date="2024" name="Plant">
        <title>Genomic evolution and insights into agronomic trait innovations of Sesamum species.</title>
        <authorList>
            <person name="Miao H."/>
            <person name="Wang L."/>
            <person name="Qu L."/>
            <person name="Liu H."/>
            <person name="Sun Y."/>
            <person name="Le M."/>
            <person name="Wang Q."/>
            <person name="Wei S."/>
            <person name="Zheng Y."/>
            <person name="Lin W."/>
            <person name="Duan Y."/>
            <person name="Cao H."/>
            <person name="Xiong S."/>
            <person name="Wang X."/>
            <person name="Wei L."/>
            <person name="Li C."/>
            <person name="Ma Q."/>
            <person name="Ju M."/>
            <person name="Zhao R."/>
            <person name="Li G."/>
            <person name="Mu C."/>
            <person name="Tian Q."/>
            <person name="Mei H."/>
            <person name="Zhang T."/>
            <person name="Gao T."/>
            <person name="Zhang H."/>
        </authorList>
    </citation>
    <scope>NUCLEOTIDE SEQUENCE</scope>
    <source>
        <strain evidence="2">G02</strain>
    </source>
</reference>
<sequence>MDKEIEVLEQNSTWDLIKLPTGKRAIGSKWVYNVKLNQDGSIERYKARLVAKGYTQIEGIDFFDSFYPVAKTVTVTKARNGLVCRLKWSLYGLKQASKQWNMEFTSKLDAFGFKQSSHDHYLFTMHTDSSFLALIVYVDDFLLKSDSLAHLSSVKQYLDDLFTIKDLGQAKFFLGLELARSAHGTFITQRKYLLDIVHACRLDDAKLTTTPLPAGIKFDASTDPVLISPERY</sequence>
<dbReference type="EMBL" id="JACGWJ010000031">
    <property type="protein sequence ID" value="KAL0298885.1"/>
    <property type="molecule type" value="Genomic_DNA"/>
</dbReference>
<accession>A0AAW2JYU9</accession>
<gene>
    <name evidence="2" type="ORF">Sradi_6548300</name>
</gene>
<dbReference type="InterPro" id="IPR013103">
    <property type="entry name" value="RVT_2"/>
</dbReference>
<reference evidence="2" key="1">
    <citation type="submission" date="2020-06" db="EMBL/GenBank/DDBJ databases">
        <authorList>
            <person name="Li T."/>
            <person name="Hu X."/>
            <person name="Zhang T."/>
            <person name="Song X."/>
            <person name="Zhang H."/>
            <person name="Dai N."/>
            <person name="Sheng W."/>
            <person name="Hou X."/>
            <person name="Wei L."/>
        </authorList>
    </citation>
    <scope>NUCLEOTIDE SEQUENCE</scope>
    <source>
        <strain evidence="2">G02</strain>
        <tissue evidence="2">Leaf</tissue>
    </source>
</reference>
<proteinExistence type="predicted"/>
<protein>
    <submittedName>
        <fullName evidence="2">Copia protein</fullName>
    </submittedName>
</protein>
<evidence type="ECO:0000259" key="1">
    <source>
        <dbReference type="Pfam" id="PF07727"/>
    </source>
</evidence>
<dbReference type="InterPro" id="IPR043502">
    <property type="entry name" value="DNA/RNA_pol_sf"/>
</dbReference>